<organism evidence="5 6">
    <name type="scientific">Ferrimonas aestuarii</name>
    <dbReference type="NCBI Taxonomy" id="2569539"/>
    <lineage>
        <taxon>Bacteria</taxon>
        <taxon>Pseudomonadati</taxon>
        <taxon>Pseudomonadota</taxon>
        <taxon>Gammaproteobacteria</taxon>
        <taxon>Alteromonadales</taxon>
        <taxon>Ferrimonadaceae</taxon>
        <taxon>Ferrimonas</taxon>
    </lineage>
</organism>
<accession>A0A4U1BKV0</accession>
<proteinExistence type="inferred from homology"/>
<dbReference type="AlphaFoldDB" id="A0A4U1BKV0"/>
<dbReference type="Proteomes" id="UP000305675">
    <property type="component" value="Unassembled WGS sequence"/>
</dbReference>
<evidence type="ECO:0000256" key="1">
    <source>
        <dbReference type="ARBA" id="ARBA00022603"/>
    </source>
</evidence>
<dbReference type="Pfam" id="PF05063">
    <property type="entry name" value="MT-A70"/>
    <property type="match status" value="2"/>
</dbReference>
<dbReference type="GO" id="GO:0008168">
    <property type="term" value="F:methyltransferase activity"/>
    <property type="evidence" value="ECO:0007669"/>
    <property type="project" value="UniProtKB-KW"/>
</dbReference>
<reference evidence="5 6" key="1">
    <citation type="submission" date="2019-04" db="EMBL/GenBank/DDBJ databases">
        <authorList>
            <person name="Hwang J.C."/>
        </authorList>
    </citation>
    <scope>NUCLEOTIDE SEQUENCE [LARGE SCALE GENOMIC DNA]</scope>
    <source>
        <strain evidence="5 6">IMCC35002</strain>
    </source>
</reference>
<dbReference type="GO" id="GO:0032259">
    <property type="term" value="P:methylation"/>
    <property type="evidence" value="ECO:0007669"/>
    <property type="project" value="UniProtKB-KW"/>
</dbReference>
<evidence type="ECO:0000313" key="5">
    <source>
        <dbReference type="EMBL" id="TKB53281.1"/>
    </source>
</evidence>
<dbReference type="PANTHER" id="PTHR12829:SF7">
    <property type="entry name" value="N6-ADENOSINE-METHYLTRANSFERASE CATALYTIC SUBUNIT"/>
    <property type="match status" value="1"/>
</dbReference>
<evidence type="ECO:0000256" key="3">
    <source>
        <dbReference type="ARBA" id="ARBA00022691"/>
    </source>
</evidence>
<protein>
    <submittedName>
        <fullName evidence="5">DNA methyltransferase</fullName>
    </submittedName>
</protein>
<dbReference type="OrthoDB" id="6258822at2"/>
<dbReference type="InterPro" id="IPR029063">
    <property type="entry name" value="SAM-dependent_MTases_sf"/>
</dbReference>
<comment type="similarity">
    <text evidence="4">Belongs to the MT-A70-like family.</text>
</comment>
<keyword evidence="3" id="KW-0949">S-adenosyl-L-methionine</keyword>
<dbReference type="RefSeq" id="WP_136864148.1">
    <property type="nucleotide sequence ID" value="NZ_SWCJ01000012.1"/>
</dbReference>
<keyword evidence="6" id="KW-1185">Reference proteome</keyword>
<gene>
    <name evidence="5" type="ORF">FCL42_14510</name>
</gene>
<evidence type="ECO:0000256" key="2">
    <source>
        <dbReference type="ARBA" id="ARBA00022679"/>
    </source>
</evidence>
<name>A0A4U1BKV0_9GAMM</name>
<dbReference type="SUPFAM" id="SSF53335">
    <property type="entry name" value="S-adenosyl-L-methionine-dependent methyltransferases"/>
    <property type="match status" value="1"/>
</dbReference>
<dbReference type="InterPro" id="IPR002052">
    <property type="entry name" value="DNA_methylase_N6_adenine_CS"/>
</dbReference>
<dbReference type="EMBL" id="SWCJ01000012">
    <property type="protein sequence ID" value="TKB53281.1"/>
    <property type="molecule type" value="Genomic_DNA"/>
</dbReference>
<dbReference type="InterPro" id="IPR007757">
    <property type="entry name" value="MT-A70-like"/>
</dbReference>
<dbReference type="PROSITE" id="PS51143">
    <property type="entry name" value="MT_A70"/>
    <property type="match status" value="1"/>
</dbReference>
<evidence type="ECO:0000256" key="4">
    <source>
        <dbReference type="PROSITE-ProRule" id="PRU00489"/>
    </source>
</evidence>
<dbReference type="PANTHER" id="PTHR12829">
    <property type="entry name" value="N6-ADENOSINE-METHYLTRANSFERASE"/>
    <property type="match status" value="1"/>
</dbReference>
<keyword evidence="2 5" id="KW-0808">Transferase</keyword>
<sequence>MNKYQVIYADPPWDYNDKSANRGGAARHYSTTDLEELKAMDVSSIAADNAVLAMWATWPQLDEARELMDAWGFKYNTVLFVWVKRSKNCWTNLVRELAKELCAQVADMSFTDLTKALLTPKGWRELVTAKRLRELMEARWYIGMGHTTRSNSEFVLVGYRGKKLPRLDKGVQQIIDAPVGDHSVKPDEAIKRIERLWGDVPRLEMFARRESEGWDLFGNQAPNSITIPTAGKEAA</sequence>
<keyword evidence="1 5" id="KW-0489">Methyltransferase</keyword>
<dbReference type="GO" id="GO:0003676">
    <property type="term" value="F:nucleic acid binding"/>
    <property type="evidence" value="ECO:0007669"/>
    <property type="project" value="InterPro"/>
</dbReference>
<dbReference type="PROSITE" id="PS00092">
    <property type="entry name" value="N6_MTASE"/>
    <property type="match status" value="1"/>
</dbReference>
<evidence type="ECO:0000313" key="6">
    <source>
        <dbReference type="Proteomes" id="UP000305675"/>
    </source>
</evidence>
<comment type="caution">
    <text evidence="5">The sequence shown here is derived from an EMBL/GenBank/DDBJ whole genome shotgun (WGS) entry which is preliminary data.</text>
</comment>